<evidence type="ECO:0000256" key="2">
    <source>
        <dbReference type="ARBA" id="ARBA00022898"/>
    </source>
</evidence>
<dbReference type="Proteomes" id="UP000623509">
    <property type="component" value="Unassembled WGS sequence"/>
</dbReference>
<dbReference type="Pfam" id="PF00155">
    <property type="entry name" value="Aminotran_1_2"/>
    <property type="match status" value="1"/>
</dbReference>
<dbReference type="CDD" id="cd00609">
    <property type="entry name" value="AAT_like"/>
    <property type="match status" value="1"/>
</dbReference>
<reference evidence="8 11" key="1">
    <citation type="submission" date="2016-08" db="EMBL/GenBank/DDBJ databases">
        <title>Candidatus Dactylopiibacterium carminicum genome sequence.</title>
        <authorList>
            <person name="Ramirez-Puebla S.T."/>
            <person name="Ormeno-Orrillo E."/>
            <person name="Vera-Ponce De Leon A."/>
            <person name="Luis L."/>
            <person name="Sanchez-Flores A."/>
            <person name="Monica R."/>
            <person name="Martinez-Romero E."/>
        </authorList>
    </citation>
    <scope>NUCLEOTIDE SEQUENCE [LARGE SCALE GENOMIC DNA]</scope>
    <source>
        <strain evidence="8">END1</strain>
    </source>
</reference>
<dbReference type="OrthoDB" id="9803354at2"/>
<dbReference type="Gene3D" id="3.40.640.10">
    <property type="entry name" value="Type I PLP-dependent aspartate aminotransferase-like (Major domain)"/>
    <property type="match status" value="1"/>
</dbReference>
<evidence type="ECO:0000313" key="9">
    <source>
        <dbReference type="EMBL" id="PAS92767.1"/>
    </source>
</evidence>
<evidence type="ECO:0000313" key="8">
    <source>
        <dbReference type="EMBL" id="KAF7598851.1"/>
    </source>
</evidence>
<dbReference type="InterPro" id="IPR036388">
    <property type="entry name" value="WH-like_DNA-bd_sf"/>
</dbReference>
<dbReference type="SMART" id="SM00345">
    <property type="entry name" value="HTH_GNTR"/>
    <property type="match status" value="1"/>
</dbReference>
<comment type="caution">
    <text evidence="9">The sequence shown here is derived from an EMBL/GenBank/DDBJ whole genome shotgun (WGS) entry which is preliminary data.</text>
</comment>
<keyword evidence="9" id="KW-0808">Transferase</keyword>
<evidence type="ECO:0000256" key="6">
    <source>
        <dbReference type="SAM" id="MobiDB-lite"/>
    </source>
</evidence>
<dbReference type="InterPro" id="IPR051446">
    <property type="entry name" value="HTH_trans_reg/aminotransferase"/>
</dbReference>
<dbReference type="CDD" id="cd07377">
    <property type="entry name" value="WHTH_GntR"/>
    <property type="match status" value="1"/>
</dbReference>
<dbReference type="GO" id="GO:0030170">
    <property type="term" value="F:pyridoxal phosphate binding"/>
    <property type="evidence" value="ECO:0007669"/>
    <property type="project" value="InterPro"/>
</dbReference>
<dbReference type="EMBL" id="MDUX01000035">
    <property type="protein sequence ID" value="KAF7598851.1"/>
    <property type="molecule type" value="Genomic_DNA"/>
</dbReference>
<dbReference type="EMBL" id="NMRN01000030">
    <property type="protein sequence ID" value="PAS92767.1"/>
    <property type="molecule type" value="Genomic_DNA"/>
</dbReference>
<keyword evidence="4" id="KW-0238">DNA-binding</keyword>
<evidence type="ECO:0000256" key="1">
    <source>
        <dbReference type="ARBA" id="ARBA00005384"/>
    </source>
</evidence>
<evidence type="ECO:0000256" key="5">
    <source>
        <dbReference type="ARBA" id="ARBA00023163"/>
    </source>
</evidence>
<comment type="similarity">
    <text evidence="1">In the C-terminal section; belongs to the class-I pyridoxal-phosphate-dependent aminotransferase family.</text>
</comment>
<dbReference type="PROSITE" id="PS50949">
    <property type="entry name" value="HTH_GNTR"/>
    <property type="match status" value="1"/>
</dbReference>
<sequence length="498" mass="55341">MRFLYLSQGTPPAQDRSMNTPHDAPLYLRLAQHYLGAIESGALSPGDRMPSVRSLTRLHQVSLSTALQACRYLEEKGWLEARERSGYYVCRPRRLSLPPSSEPPVPARIDAAQFLGIHERVSDFLARCEQHSLRLNLAQAFGSPEAYPAAALKNAAVRALRLQPDILVEPTPWHGEPGFRSVLARRALESGMRLTADEVVVTHGCTEAMNLALRAVTQPGDTVAVESPCYFGLLQIVQSLGLRSIEIPTSPQHGMSVEALELALQTQPIRTVVVIPNFQNPLGSVMPDDRKAAIVALCAQYGVALIEDDTYAALGDDEQPLRALKSWDEGGGVIHCASLHKTLAPGMRLGWINGGRWHARIKMLKYAQSRPNDAFLQLTAREFIASAAFNRHLNRLRRLLREQRSAVAESIARHFPAGTRLSMPQGGMLLWVQLPKLRNPRAMFETALREGIRFAPGWIFTNSDRYDNYLRLNCGIPFTPEFEAAIRRLAQIVQEAQA</sequence>
<dbReference type="InterPro" id="IPR036390">
    <property type="entry name" value="WH_DNA-bd_sf"/>
</dbReference>
<dbReference type="InterPro" id="IPR000524">
    <property type="entry name" value="Tscrpt_reg_HTH_GntR"/>
</dbReference>
<feature type="compositionally biased region" description="Polar residues" evidence="6">
    <location>
        <begin position="7"/>
        <end position="20"/>
    </location>
</feature>
<proteinExistence type="inferred from homology"/>
<keyword evidence="5" id="KW-0804">Transcription</keyword>
<evidence type="ECO:0000256" key="3">
    <source>
        <dbReference type="ARBA" id="ARBA00023015"/>
    </source>
</evidence>
<dbReference type="SUPFAM" id="SSF46785">
    <property type="entry name" value="Winged helix' DNA-binding domain"/>
    <property type="match status" value="1"/>
</dbReference>
<dbReference type="InterPro" id="IPR015422">
    <property type="entry name" value="PyrdxlP-dep_Trfase_small"/>
</dbReference>
<dbReference type="Pfam" id="PF00392">
    <property type="entry name" value="GntR"/>
    <property type="match status" value="1"/>
</dbReference>
<dbReference type="PANTHER" id="PTHR46577">
    <property type="entry name" value="HTH-TYPE TRANSCRIPTIONAL REGULATORY PROTEIN GABR"/>
    <property type="match status" value="1"/>
</dbReference>
<evidence type="ECO:0000313" key="11">
    <source>
        <dbReference type="Proteomes" id="UP000623509"/>
    </source>
</evidence>
<dbReference type="InterPro" id="IPR015424">
    <property type="entry name" value="PyrdxlP-dep_Trfase"/>
</dbReference>
<reference evidence="9 10" key="2">
    <citation type="submission" date="2017-07" db="EMBL/GenBank/DDBJ databases">
        <title>Candidatus Dactylopiibacterium carminicum, a nitrogen-fixing symbiont of the cochineal insect Dactylopius coccus and Dactylopius opuntiae (Hemiptera: Coccoidea: Dactylopiidae).</title>
        <authorList>
            <person name="Vera A."/>
        </authorList>
    </citation>
    <scope>NUCLEOTIDE SEQUENCE [LARGE SCALE GENOMIC DNA]</scope>
    <source>
        <strain evidence="9 10">NFDCM</strain>
    </source>
</reference>
<dbReference type="InterPro" id="IPR015421">
    <property type="entry name" value="PyrdxlP-dep_Trfase_major"/>
</dbReference>
<accession>A0A272ERN2</accession>
<feature type="region of interest" description="Disordered" evidence="6">
    <location>
        <begin position="1"/>
        <end position="20"/>
    </location>
</feature>
<dbReference type="Proteomes" id="UP000216107">
    <property type="component" value="Unassembled WGS sequence"/>
</dbReference>
<dbReference type="PANTHER" id="PTHR46577:SF2">
    <property type="entry name" value="TRANSCRIPTIONAL REGULATORY PROTEIN"/>
    <property type="match status" value="1"/>
</dbReference>
<dbReference type="Gene3D" id="1.10.10.10">
    <property type="entry name" value="Winged helix-like DNA-binding domain superfamily/Winged helix DNA-binding domain"/>
    <property type="match status" value="1"/>
</dbReference>
<name>A0A272ERN2_9RHOO</name>
<evidence type="ECO:0000259" key="7">
    <source>
        <dbReference type="PROSITE" id="PS50949"/>
    </source>
</evidence>
<gene>
    <name evidence="8" type="ORF">BGI27_10990</name>
    <name evidence="9" type="ORF">CGU29_10250</name>
</gene>
<organism evidence="9 10">
    <name type="scientific">Candidatus Dactylopiibacterium carminicum</name>
    <dbReference type="NCBI Taxonomy" id="857335"/>
    <lineage>
        <taxon>Bacteria</taxon>
        <taxon>Pseudomonadati</taxon>
        <taxon>Pseudomonadota</taxon>
        <taxon>Betaproteobacteria</taxon>
        <taxon>Rhodocyclales</taxon>
        <taxon>Rhodocyclaceae</taxon>
        <taxon>Candidatus Dactylopiibacterium</taxon>
    </lineage>
</organism>
<dbReference type="GO" id="GO:0003700">
    <property type="term" value="F:DNA-binding transcription factor activity"/>
    <property type="evidence" value="ECO:0007669"/>
    <property type="project" value="InterPro"/>
</dbReference>
<dbReference type="InterPro" id="IPR004839">
    <property type="entry name" value="Aminotransferase_I/II_large"/>
</dbReference>
<dbReference type="AlphaFoldDB" id="A0A272ERN2"/>
<feature type="domain" description="HTH gntR-type" evidence="7">
    <location>
        <begin position="24"/>
        <end position="92"/>
    </location>
</feature>
<protein>
    <submittedName>
        <fullName evidence="9">2-aminoadipate aminotransferase</fullName>
    </submittedName>
    <submittedName>
        <fullName evidence="8">PLP-dependent aminotransferase family protein</fullName>
    </submittedName>
</protein>
<dbReference type="Gene3D" id="3.90.1150.10">
    <property type="entry name" value="Aspartate Aminotransferase, domain 1"/>
    <property type="match status" value="1"/>
</dbReference>
<keyword evidence="3" id="KW-0805">Transcription regulation</keyword>
<dbReference type="GO" id="GO:0003677">
    <property type="term" value="F:DNA binding"/>
    <property type="evidence" value="ECO:0007669"/>
    <property type="project" value="UniProtKB-KW"/>
</dbReference>
<evidence type="ECO:0000256" key="4">
    <source>
        <dbReference type="ARBA" id="ARBA00023125"/>
    </source>
</evidence>
<evidence type="ECO:0000313" key="10">
    <source>
        <dbReference type="Proteomes" id="UP000216107"/>
    </source>
</evidence>
<dbReference type="SUPFAM" id="SSF53383">
    <property type="entry name" value="PLP-dependent transferases"/>
    <property type="match status" value="1"/>
</dbReference>
<keyword evidence="11" id="KW-1185">Reference proteome</keyword>
<keyword evidence="9" id="KW-0032">Aminotransferase</keyword>
<dbReference type="GO" id="GO:0008483">
    <property type="term" value="F:transaminase activity"/>
    <property type="evidence" value="ECO:0007669"/>
    <property type="project" value="UniProtKB-KW"/>
</dbReference>
<keyword evidence="2" id="KW-0663">Pyridoxal phosphate</keyword>